<accession>A0ABR1I1C7</accession>
<dbReference type="Proteomes" id="UP001498421">
    <property type="component" value="Unassembled WGS sequence"/>
</dbReference>
<dbReference type="PROSITE" id="PS51186">
    <property type="entry name" value="GNAT"/>
    <property type="match status" value="1"/>
</dbReference>
<evidence type="ECO:0000313" key="2">
    <source>
        <dbReference type="EMBL" id="KAK7427300.1"/>
    </source>
</evidence>
<sequence length="193" mass="21656">MSQATLRTERLELRPLAPQHGDFLYQLDSDPEVMKYIGYGKPLDAKDSKIVHKLLLETATPGTGLGCWAAFTGDDFVGWWVLATTQSNVTPQSDKIRAEFGLRVLPKFWGQGFAKEGSRELLKHGFRDLGLDEIFGETMTVNKGSRATMASCGLGHVRTFHNQYDTPPPGIEEGEVEYRITKDEWLSLDHARK</sequence>
<gene>
    <name evidence="2" type="ORF">QQZ08_006237</name>
</gene>
<feature type="domain" description="N-acetyltransferase" evidence="1">
    <location>
        <begin position="11"/>
        <end position="183"/>
    </location>
</feature>
<dbReference type="PANTHER" id="PTHR43792:SF16">
    <property type="entry name" value="N-ACETYLTRANSFERASE DOMAIN-CONTAINING PROTEIN"/>
    <property type="match status" value="1"/>
</dbReference>
<name>A0ABR1I1C7_9HYPO</name>
<proteinExistence type="predicted"/>
<organism evidence="2 3">
    <name type="scientific">Neonectria magnoliae</name>
    <dbReference type="NCBI Taxonomy" id="2732573"/>
    <lineage>
        <taxon>Eukaryota</taxon>
        <taxon>Fungi</taxon>
        <taxon>Dikarya</taxon>
        <taxon>Ascomycota</taxon>
        <taxon>Pezizomycotina</taxon>
        <taxon>Sordariomycetes</taxon>
        <taxon>Hypocreomycetidae</taxon>
        <taxon>Hypocreales</taxon>
        <taxon>Nectriaceae</taxon>
        <taxon>Neonectria</taxon>
    </lineage>
</organism>
<dbReference type="EMBL" id="JAZAVK010000055">
    <property type="protein sequence ID" value="KAK7427300.1"/>
    <property type="molecule type" value="Genomic_DNA"/>
</dbReference>
<dbReference type="InterPro" id="IPR051531">
    <property type="entry name" value="N-acetyltransferase"/>
</dbReference>
<reference evidence="2 3" key="1">
    <citation type="journal article" date="2025" name="Microbiol. Resour. Announc.">
        <title>Draft genome sequences for Neonectria magnoliae and Neonectria punicea, canker pathogens of Liriodendron tulipifera and Acer saccharum in West Virginia.</title>
        <authorList>
            <person name="Petronek H.M."/>
            <person name="Kasson M.T."/>
            <person name="Metheny A.M."/>
            <person name="Stauder C.M."/>
            <person name="Lovett B."/>
            <person name="Lynch S.C."/>
            <person name="Garnas J.R."/>
            <person name="Kasson L.R."/>
            <person name="Stajich J.E."/>
        </authorList>
    </citation>
    <scope>NUCLEOTIDE SEQUENCE [LARGE SCALE GENOMIC DNA]</scope>
    <source>
        <strain evidence="2 3">NRRL 64651</strain>
    </source>
</reference>
<dbReference type="InterPro" id="IPR000182">
    <property type="entry name" value="GNAT_dom"/>
</dbReference>
<comment type="caution">
    <text evidence="2">The sequence shown here is derived from an EMBL/GenBank/DDBJ whole genome shotgun (WGS) entry which is preliminary data.</text>
</comment>
<evidence type="ECO:0000313" key="3">
    <source>
        <dbReference type="Proteomes" id="UP001498421"/>
    </source>
</evidence>
<dbReference type="Pfam" id="PF13302">
    <property type="entry name" value="Acetyltransf_3"/>
    <property type="match status" value="1"/>
</dbReference>
<dbReference type="SUPFAM" id="SSF55729">
    <property type="entry name" value="Acyl-CoA N-acyltransferases (Nat)"/>
    <property type="match status" value="1"/>
</dbReference>
<dbReference type="Gene3D" id="3.40.630.30">
    <property type="match status" value="1"/>
</dbReference>
<protein>
    <recommendedName>
        <fullName evidence="1">N-acetyltransferase domain-containing protein</fullName>
    </recommendedName>
</protein>
<keyword evidence="3" id="KW-1185">Reference proteome</keyword>
<evidence type="ECO:0000259" key="1">
    <source>
        <dbReference type="PROSITE" id="PS51186"/>
    </source>
</evidence>
<dbReference type="PANTHER" id="PTHR43792">
    <property type="entry name" value="GNAT FAMILY, PUTATIVE (AFU_ORTHOLOGUE AFUA_3G00765)-RELATED-RELATED"/>
    <property type="match status" value="1"/>
</dbReference>
<dbReference type="InterPro" id="IPR016181">
    <property type="entry name" value="Acyl_CoA_acyltransferase"/>
</dbReference>